<proteinExistence type="predicted"/>
<protein>
    <submittedName>
        <fullName evidence="1">Uncharacterized protein</fullName>
    </submittedName>
</protein>
<sequence>MVQKKKIGIISVTALIFVAMVVAIVDSVIRRGTGDGGDLSTSHVTATSKAIKAICQPTDYKETCEKSLATEGGNLTNPKDLIKLEFKVAIDELKLALKNTSAGKEANKDPKVKQAFANCNDLLESAVEDLNVSYSKMGALDIGKADGYIQDVKVFLSGAATFQESCLDEFKNVKGDFGEKMKRLLNTSRELTSNGLAMMNDFSSVLNSLSITSTKRRLLSRDEFPSWLNEGRRRLLDETPGTIQADVIVAQDGSGKFKTISEALNLVPDFKNNPTNKSFVIYIKEGIYSEYVTVTKKMPNVMFIGDGPLKTKITGNKNFIDGTNTMNTATVAVLGPNFIAKDIGFENSAGAEKHQAVALRVQADCSVLLNCQMDGYQDTLYAHAHRQYYRDCIITGTIDYIFGDAAAVFQNCKMIFRKPMANQAVIVTAQGRSDKNSVTGLVLQNCTITGDPEYVKVKDTNKGYLGRPWKMFSRTVYLQSEIEDVTQPDGWLPWDGNFALDTCWYAEYGNRGPGSDTAKRVTWPGIHKLTPEQAADFTVEKFFVVDWIKPTGVPYNFGMF</sequence>
<evidence type="ECO:0000313" key="2">
    <source>
        <dbReference type="Proteomes" id="UP001163603"/>
    </source>
</evidence>
<evidence type="ECO:0000313" key="1">
    <source>
        <dbReference type="EMBL" id="KAJ0035299.1"/>
    </source>
</evidence>
<reference evidence="2" key="1">
    <citation type="journal article" date="2023" name="G3 (Bethesda)">
        <title>Genome assembly and association tests identify interacting loci associated with vigor, precocity, and sex in interspecific pistachio rootstocks.</title>
        <authorList>
            <person name="Palmer W."/>
            <person name="Jacygrad E."/>
            <person name="Sagayaradj S."/>
            <person name="Cavanaugh K."/>
            <person name="Han R."/>
            <person name="Bertier L."/>
            <person name="Beede B."/>
            <person name="Kafkas S."/>
            <person name="Golino D."/>
            <person name="Preece J."/>
            <person name="Michelmore R."/>
        </authorList>
    </citation>
    <scope>NUCLEOTIDE SEQUENCE [LARGE SCALE GENOMIC DNA]</scope>
</reference>
<accession>A0ACC0YG81</accession>
<dbReference type="EMBL" id="CM047742">
    <property type="protein sequence ID" value="KAJ0035299.1"/>
    <property type="molecule type" value="Genomic_DNA"/>
</dbReference>
<organism evidence="1 2">
    <name type="scientific">Pistacia integerrima</name>
    <dbReference type="NCBI Taxonomy" id="434235"/>
    <lineage>
        <taxon>Eukaryota</taxon>
        <taxon>Viridiplantae</taxon>
        <taxon>Streptophyta</taxon>
        <taxon>Embryophyta</taxon>
        <taxon>Tracheophyta</taxon>
        <taxon>Spermatophyta</taxon>
        <taxon>Magnoliopsida</taxon>
        <taxon>eudicotyledons</taxon>
        <taxon>Gunneridae</taxon>
        <taxon>Pentapetalae</taxon>
        <taxon>rosids</taxon>
        <taxon>malvids</taxon>
        <taxon>Sapindales</taxon>
        <taxon>Anacardiaceae</taxon>
        <taxon>Pistacia</taxon>
    </lineage>
</organism>
<dbReference type="Proteomes" id="UP001163603">
    <property type="component" value="Chromosome 7"/>
</dbReference>
<name>A0ACC0YG81_9ROSI</name>
<comment type="caution">
    <text evidence="1">The sequence shown here is derived from an EMBL/GenBank/DDBJ whole genome shotgun (WGS) entry which is preliminary data.</text>
</comment>
<gene>
    <name evidence="1" type="ORF">Pint_24471</name>
</gene>
<keyword evidence="2" id="KW-1185">Reference proteome</keyword>